<dbReference type="Proteomes" id="UP000319514">
    <property type="component" value="Unassembled WGS sequence"/>
</dbReference>
<dbReference type="InterPro" id="IPR045823">
    <property type="entry name" value="TetR_C_32"/>
</dbReference>
<dbReference type="OrthoDB" id="4542604at2"/>
<dbReference type="EMBL" id="VFOQ01000001">
    <property type="protein sequence ID" value="TQL60066.1"/>
    <property type="molecule type" value="Genomic_DNA"/>
</dbReference>
<evidence type="ECO:0000313" key="4">
    <source>
        <dbReference type="EMBL" id="TQL60066.1"/>
    </source>
</evidence>
<protein>
    <submittedName>
        <fullName evidence="4">TetR family transcriptional regulator</fullName>
    </submittedName>
</protein>
<organism evidence="4 5">
    <name type="scientific">Oryzihumus leptocrescens</name>
    <dbReference type="NCBI Taxonomy" id="297536"/>
    <lineage>
        <taxon>Bacteria</taxon>
        <taxon>Bacillati</taxon>
        <taxon>Actinomycetota</taxon>
        <taxon>Actinomycetes</taxon>
        <taxon>Micrococcales</taxon>
        <taxon>Intrasporangiaceae</taxon>
        <taxon>Oryzihumus</taxon>
    </lineage>
</organism>
<comment type="caution">
    <text evidence="4">The sequence shown here is derived from an EMBL/GenBank/DDBJ whole genome shotgun (WGS) entry which is preliminary data.</text>
</comment>
<dbReference type="AlphaFoldDB" id="A0A542ZIB5"/>
<keyword evidence="5" id="KW-1185">Reference proteome</keyword>
<feature type="domain" description="HTH tetR-type" evidence="3">
    <location>
        <begin position="19"/>
        <end position="78"/>
    </location>
</feature>
<reference evidence="4 5" key="1">
    <citation type="submission" date="2019-06" db="EMBL/GenBank/DDBJ databases">
        <title>Sequencing the genomes of 1000 actinobacteria strains.</title>
        <authorList>
            <person name="Klenk H.-P."/>
        </authorList>
    </citation>
    <scope>NUCLEOTIDE SEQUENCE [LARGE SCALE GENOMIC DNA]</scope>
    <source>
        <strain evidence="4 5">DSM 18082</strain>
    </source>
</reference>
<dbReference type="RefSeq" id="WP_141788008.1">
    <property type="nucleotide sequence ID" value="NZ_BAAAKX010000005.1"/>
</dbReference>
<evidence type="ECO:0000256" key="1">
    <source>
        <dbReference type="ARBA" id="ARBA00023125"/>
    </source>
</evidence>
<keyword evidence="1 2" id="KW-0238">DNA-binding</keyword>
<dbReference type="InterPro" id="IPR036271">
    <property type="entry name" value="Tet_transcr_reg_TetR-rel_C_sf"/>
</dbReference>
<name>A0A542ZIB5_9MICO</name>
<dbReference type="InterPro" id="IPR001647">
    <property type="entry name" value="HTH_TetR"/>
</dbReference>
<dbReference type="SUPFAM" id="SSF46689">
    <property type="entry name" value="Homeodomain-like"/>
    <property type="match status" value="1"/>
</dbReference>
<dbReference type="Pfam" id="PF19344">
    <property type="entry name" value="TetR_C_32"/>
    <property type="match status" value="1"/>
</dbReference>
<dbReference type="PROSITE" id="PS50977">
    <property type="entry name" value="HTH_TETR_2"/>
    <property type="match status" value="1"/>
</dbReference>
<dbReference type="PANTHER" id="PTHR30055:SF160">
    <property type="entry name" value="TRANSCRIPTIONAL REGULATORY PROTEIN (PROBABLY ASNC-FAMILY)-RELATED"/>
    <property type="match status" value="1"/>
</dbReference>
<dbReference type="GO" id="GO:0003700">
    <property type="term" value="F:DNA-binding transcription factor activity"/>
    <property type="evidence" value="ECO:0007669"/>
    <property type="project" value="TreeGrafter"/>
</dbReference>
<dbReference type="PANTHER" id="PTHR30055">
    <property type="entry name" value="HTH-TYPE TRANSCRIPTIONAL REGULATOR RUTR"/>
    <property type="match status" value="1"/>
</dbReference>
<sequence>MSPSTRADGRDTRWAEHRRARRAELVEATMKAIRRHGAGVGMDQIAAQAGTSKTVIYRHFTDRAGLYRAVVAAVDDLILRDLGSALATPGAGDDPRALVAAAVDSYLMLVERDPEVYRFVVTRPLLDTPVSDDPVAGMTSRIADQVTAVLAARLRREGRDDRAAGTWAHSLIGLVRAAADHWVAQPGREPREVLARQVTDLAWGGLAGALRPPDRPDVPEESR</sequence>
<gene>
    <name evidence="4" type="ORF">FB474_1442</name>
</gene>
<accession>A0A542ZIB5</accession>
<dbReference type="SUPFAM" id="SSF48498">
    <property type="entry name" value="Tetracyclin repressor-like, C-terminal domain"/>
    <property type="match status" value="1"/>
</dbReference>
<dbReference type="GO" id="GO:0000976">
    <property type="term" value="F:transcription cis-regulatory region binding"/>
    <property type="evidence" value="ECO:0007669"/>
    <property type="project" value="TreeGrafter"/>
</dbReference>
<dbReference type="Pfam" id="PF00440">
    <property type="entry name" value="TetR_N"/>
    <property type="match status" value="1"/>
</dbReference>
<proteinExistence type="predicted"/>
<evidence type="ECO:0000256" key="2">
    <source>
        <dbReference type="PROSITE-ProRule" id="PRU00335"/>
    </source>
</evidence>
<dbReference type="InterPro" id="IPR050109">
    <property type="entry name" value="HTH-type_TetR-like_transc_reg"/>
</dbReference>
<dbReference type="InterPro" id="IPR009057">
    <property type="entry name" value="Homeodomain-like_sf"/>
</dbReference>
<feature type="DNA-binding region" description="H-T-H motif" evidence="2">
    <location>
        <begin position="41"/>
        <end position="60"/>
    </location>
</feature>
<evidence type="ECO:0000259" key="3">
    <source>
        <dbReference type="PROSITE" id="PS50977"/>
    </source>
</evidence>
<dbReference type="Gene3D" id="1.10.357.10">
    <property type="entry name" value="Tetracycline Repressor, domain 2"/>
    <property type="match status" value="1"/>
</dbReference>
<evidence type="ECO:0000313" key="5">
    <source>
        <dbReference type="Proteomes" id="UP000319514"/>
    </source>
</evidence>